<feature type="repeat" description="PPR" evidence="1">
    <location>
        <begin position="156"/>
        <end position="190"/>
    </location>
</feature>
<name>A0A401NQB1_SCYTO</name>
<comment type="caution">
    <text evidence="3">The sequence shown here is derived from an EMBL/GenBank/DDBJ whole genome shotgun (WGS) entry which is preliminary data.</text>
</comment>
<dbReference type="GO" id="GO:0000049">
    <property type="term" value="F:tRNA binding"/>
    <property type="evidence" value="ECO:0007669"/>
    <property type="project" value="TreeGrafter"/>
</dbReference>
<evidence type="ECO:0000313" key="3">
    <source>
        <dbReference type="EMBL" id="GCB63056.1"/>
    </source>
</evidence>
<keyword evidence="4" id="KW-1185">Reference proteome</keyword>
<dbReference type="InterPro" id="IPR011990">
    <property type="entry name" value="TPR-like_helical_dom_sf"/>
</dbReference>
<sequence length="661" mass="74962">MSTLVRSKPARAVPPISATHPRNLLFQNYGWTNVPRMVSSDTEGRQSQAAPAQKSSPASPEEETDSEGFGVQGKVYSSRRRFHKSSLELEDSRYSDTTDQNEESIKSPEMRWKAGRRNTTYWYFLQCKKLIKENKLAEALDMFETRMVKEECLIPEEYNYTVLIGGCGRAGYLKKAFQLYNDMKKRGVTPSEATYTALFNACAESPWKDSGLQFSTKLREELSSKNICLNLITYHAMLKVYAVCSDLKACFDVLRIWREMLKLGVQPDAKSYNLLLRATRDCGIGNPVVASQLLLGEEDELWQLKQRQRVQRVKGQRRARSSKNTTTFVVGLLEEQLFGLTSDQPTNGRVPEPEATHNNETLSNLTEAENLPSSDGRDKEMAPRRAHSLELVPRDQILLVDSDSIDLPQNAYLPNLLDIQINKKNLISLGTAATPPDRLALIGYLSGFLSKMKEGGVAPDIKTFTLLAEVVEPNSQSETSLLTLMDEHGVKPDISFFNSFIRKKSRQGDLEGAKALLPVLVERGLSPTMHTFCNLAIACRKESDGLKLLRDMKMSGVIPNVNVYSTLINNAAKQLDYVYLTNILQNMSRNQVQPNEVVLRQLEFAVKYPPKFDKYKSKNTYLEKIDGFRGYYYRWLKFMPAAEAPHPWEKYRIKGRDPARE</sequence>
<dbReference type="AlphaFoldDB" id="A0A401NQB1"/>
<dbReference type="EMBL" id="BFAA01007868">
    <property type="protein sequence ID" value="GCB63056.1"/>
    <property type="molecule type" value="Genomic_DNA"/>
</dbReference>
<feature type="compositionally biased region" description="Low complexity" evidence="2">
    <location>
        <begin position="46"/>
        <end position="59"/>
    </location>
</feature>
<dbReference type="STRING" id="75743.A0A401NQB1"/>
<dbReference type="OMA" id="EHPENTG"/>
<feature type="repeat" description="PPR" evidence="1">
    <location>
        <begin position="230"/>
        <end position="267"/>
    </location>
</feature>
<evidence type="ECO:0000256" key="2">
    <source>
        <dbReference type="SAM" id="MobiDB-lite"/>
    </source>
</evidence>
<organism evidence="3 4">
    <name type="scientific">Scyliorhinus torazame</name>
    <name type="common">Cloudy catshark</name>
    <name type="synonym">Catulus torazame</name>
    <dbReference type="NCBI Taxonomy" id="75743"/>
    <lineage>
        <taxon>Eukaryota</taxon>
        <taxon>Metazoa</taxon>
        <taxon>Chordata</taxon>
        <taxon>Craniata</taxon>
        <taxon>Vertebrata</taxon>
        <taxon>Chondrichthyes</taxon>
        <taxon>Elasmobranchii</taxon>
        <taxon>Galeomorphii</taxon>
        <taxon>Galeoidea</taxon>
        <taxon>Carcharhiniformes</taxon>
        <taxon>Scyliorhinidae</taxon>
        <taxon>Scyliorhinus</taxon>
    </lineage>
</organism>
<evidence type="ECO:0000313" key="4">
    <source>
        <dbReference type="Proteomes" id="UP000288216"/>
    </source>
</evidence>
<dbReference type="GO" id="GO:0042780">
    <property type="term" value="P:tRNA 3'-end processing"/>
    <property type="evidence" value="ECO:0007669"/>
    <property type="project" value="TreeGrafter"/>
</dbReference>
<dbReference type="FunFam" id="1.25.40.10:FF:000638">
    <property type="entry name" value="Pentatricopeptide repeat domain 1"/>
    <property type="match status" value="1"/>
</dbReference>
<protein>
    <submittedName>
        <fullName evidence="3">Uncharacterized protein</fullName>
    </submittedName>
</protein>
<dbReference type="PANTHER" id="PTHR24014">
    <property type="entry name" value="2-OXOGLUTARATE AND IRON-DEPENDENT OXYGENASE DOMAIN-CONTAINING PROTEIN 2"/>
    <property type="match status" value="1"/>
</dbReference>
<dbReference type="Pfam" id="PF13041">
    <property type="entry name" value="PPR_2"/>
    <property type="match status" value="1"/>
</dbReference>
<gene>
    <name evidence="3" type="ORF">scyTo_0014576</name>
</gene>
<accession>A0A401NQB1</accession>
<dbReference type="PROSITE" id="PS51375">
    <property type="entry name" value="PPR"/>
    <property type="match status" value="3"/>
</dbReference>
<feature type="region of interest" description="Disordered" evidence="2">
    <location>
        <begin position="37"/>
        <end position="70"/>
    </location>
</feature>
<feature type="repeat" description="PPR" evidence="1">
    <location>
        <begin position="493"/>
        <end position="527"/>
    </location>
</feature>
<dbReference type="PANTHER" id="PTHR24014:SF6">
    <property type="entry name" value="PENTATRICOPEPTIDE REPEAT-CONTAINING PROTEIN 1, MITOCHONDRIAL"/>
    <property type="match status" value="1"/>
</dbReference>
<feature type="compositionally biased region" description="Polar residues" evidence="2">
    <location>
        <begin position="358"/>
        <end position="373"/>
    </location>
</feature>
<dbReference type="Proteomes" id="UP000288216">
    <property type="component" value="Unassembled WGS sequence"/>
</dbReference>
<proteinExistence type="predicted"/>
<evidence type="ECO:0000256" key="1">
    <source>
        <dbReference type="PROSITE-ProRule" id="PRU00708"/>
    </source>
</evidence>
<dbReference type="Pfam" id="PF13812">
    <property type="entry name" value="PPR_3"/>
    <property type="match status" value="3"/>
</dbReference>
<reference evidence="3 4" key="1">
    <citation type="journal article" date="2018" name="Nat. Ecol. Evol.">
        <title>Shark genomes provide insights into elasmobranch evolution and the origin of vertebrates.</title>
        <authorList>
            <person name="Hara Y"/>
            <person name="Yamaguchi K"/>
            <person name="Onimaru K"/>
            <person name="Kadota M"/>
            <person name="Koyanagi M"/>
            <person name="Keeley SD"/>
            <person name="Tatsumi K"/>
            <person name="Tanaka K"/>
            <person name="Motone F"/>
            <person name="Kageyama Y"/>
            <person name="Nozu R"/>
            <person name="Adachi N"/>
            <person name="Nishimura O"/>
            <person name="Nakagawa R"/>
            <person name="Tanegashima C"/>
            <person name="Kiyatake I"/>
            <person name="Matsumoto R"/>
            <person name="Murakumo K"/>
            <person name="Nishida K"/>
            <person name="Terakita A"/>
            <person name="Kuratani S"/>
            <person name="Sato K"/>
            <person name="Hyodo S Kuraku.S."/>
        </authorList>
    </citation>
    <scope>NUCLEOTIDE SEQUENCE [LARGE SCALE GENOMIC DNA]</scope>
</reference>
<dbReference type="InterPro" id="IPR002885">
    <property type="entry name" value="PPR_rpt"/>
</dbReference>
<dbReference type="NCBIfam" id="TIGR00756">
    <property type="entry name" value="PPR"/>
    <property type="match status" value="1"/>
</dbReference>
<dbReference type="Gene3D" id="1.25.40.10">
    <property type="entry name" value="Tetratricopeptide repeat domain"/>
    <property type="match status" value="2"/>
</dbReference>
<dbReference type="GO" id="GO:0005759">
    <property type="term" value="C:mitochondrial matrix"/>
    <property type="evidence" value="ECO:0007669"/>
    <property type="project" value="TreeGrafter"/>
</dbReference>
<feature type="region of interest" description="Disordered" evidence="2">
    <location>
        <begin position="341"/>
        <end position="384"/>
    </location>
</feature>
<dbReference type="OrthoDB" id="185373at2759"/>